<proteinExistence type="predicted"/>
<dbReference type="InterPro" id="IPR032675">
    <property type="entry name" value="LRR_dom_sf"/>
</dbReference>
<feature type="non-terminal residue" evidence="2">
    <location>
        <position position="1"/>
    </location>
</feature>
<dbReference type="InterPro" id="IPR050232">
    <property type="entry name" value="FBL13/AtMIF1-like"/>
</dbReference>
<comment type="caution">
    <text evidence="2">The sequence shown here is derived from an EMBL/GenBank/DDBJ whole genome shotgun (WGS) entry which is preliminary data.</text>
</comment>
<dbReference type="Gene3D" id="3.80.10.10">
    <property type="entry name" value="Ribonuclease Inhibitor"/>
    <property type="match status" value="1"/>
</dbReference>
<dbReference type="SMART" id="SM00579">
    <property type="entry name" value="FBD"/>
    <property type="match status" value="1"/>
</dbReference>
<organism evidence="2">
    <name type="scientific">Tanacetum cinerariifolium</name>
    <name type="common">Dalmatian daisy</name>
    <name type="synonym">Chrysanthemum cinerariifolium</name>
    <dbReference type="NCBI Taxonomy" id="118510"/>
    <lineage>
        <taxon>Eukaryota</taxon>
        <taxon>Viridiplantae</taxon>
        <taxon>Streptophyta</taxon>
        <taxon>Embryophyta</taxon>
        <taxon>Tracheophyta</taxon>
        <taxon>Spermatophyta</taxon>
        <taxon>Magnoliopsida</taxon>
        <taxon>eudicotyledons</taxon>
        <taxon>Gunneridae</taxon>
        <taxon>Pentapetalae</taxon>
        <taxon>asterids</taxon>
        <taxon>campanulids</taxon>
        <taxon>Asterales</taxon>
        <taxon>Asteraceae</taxon>
        <taxon>Asteroideae</taxon>
        <taxon>Anthemideae</taxon>
        <taxon>Anthemidinae</taxon>
        <taxon>Tanacetum</taxon>
    </lineage>
</organism>
<feature type="domain" description="FBD" evidence="1">
    <location>
        <begin position="288"/>
        <end position="362"/>
    </location>
</feature>
<dbReference type="InterPro" id="IPR006566">
    <property type="entry name" value="FBD"/>
</dbReference>
<dbReference type="PANTHER" id="PTHR31900">
    <property type="entry name" value="F-BOX/RNI SUPERFAMILY PROTEIN-RELATED"/>
    <property type="match status" value="1"/>
</dbReference>
<evidence type="ECO:0000259" key="1">
    <source>
        <dbReference type="SMART" id="SM00579"/>
    </source>
</evidence>
<dbReference type="AlphaFoldDB" id="A0A699ID75"/>
<gene>
    <name evidence="2" type="ORF">Tci_521910</name>
</gene>
<evidence type="ECO:0000313" key="2">
    <source>
        <dbReference type="EMBL" id="GEZ49937.1"/>
    </source>
</evidence>
<dbReference type="EMBL" id="BKCJ010286373">
    <property type="protein sequence ID" value="GEZ49937.1"/>
    <property type="molecule type" value="Genomic_DNA"/>
</dbReference>
<protein>
    <recommendedName>
        <fullName evidence="1">FBD domain-containing protein</fullName>
    </recommendedName>
</protein>
<accession>A0A699ID75</accession>
<dbReference type="SUPFAM" id="SSF52047">
    <property type="entry name" value="RNI-like"/>
    <property type="match status" value="1"/>
</dbReference>
<dbReference type="PANTHER" id="PTHR31900:SF27">
    <property type="entry name" value="FBD DOMAIN-CONTAINING PROTEIN"/>
    <property type="match status" value="1"/>
</dbReference>
<name>A0A699ID75_TANCI</name>
<sequence length="364" mass="41924">CWIDAVVMRNVKRIDLTFSLINENEAIVLPSCLVDCRSLEMLTLNLLLHSLSFKSFTGSKTLKVLRLDSVELLDHDLVQSFLVNCPLLEESSLINCLTHKLDYFSISCPNLKTLRIDNREVNYSGSAGTNKQYEEKKLCEQLTVICPNLVYFEYRGHMANYFSFDVKSLKKAVIELEDPRLTAKHDDNFGVTICELFAQVSHVEYLSINSLFLRSISKSCDRSKEGFPESLPNLKKLELKFDCDLMVALLRILKCSFNLRSLHLIAPKDISSYEVKRFFEELEGVETRRTLTCHLKRVEFSDFKGEKETLDIARFLLAHGNALEEMVFSWSNRSKYRKQLMEAMNEVSNFYKASSSVKVITLKD</sequence>
<dbReference type="Pfam" id="PF08387">
    <property type="entry name" value="FBD"/>
    <property type="match status" value="1"/>
</dbReference>
<reference evidence="2" key="1">
    <citation type="journal article" date="2019" name="Sci. Rep.">
        <title>Draft genome of Tanacetum cinerariifolium, the natural source of mosquito coil.</title>
        <authorList>
            <person name="Yamashiro T."/>
            <person name="Shiraishi A."/>
            <person name="Satake H."/>
            <person name="Nakayama K."/>
        </authorList>
    </citation>
    <scope>NUCLEOTIDE SEQUENCE</scope>
</reference>